<gene>
    <name evidence="2" type="ORF">IHE71_25140</name>
</gene>
<evidence type="ECO:0000256" key="1">
    <source>
        <dbReference type="SAM" id="Phobius"/>
    </source>
</evidence>
<dbReference type="EMBL" id="JADAQT010000113">
    <property type="protein sequence ID" value="MBE1878981.1"/>
    <property type="molecule type" value="Genomic_DNA"/>
</dbReference>
<keyword evidence="1" id="KW-1133">Transmembrane helix</keyword>
<feature type="transmembrane region" description="Helical" evidence="1">
    <location>
        <begin position="43"/>
        <end position="64"/>
    </location>
</feature>
<organism evidence="2 3">
    <name type="scientific">Myceligenerans pegani</name>
    <dbReference type="NCBI Taxonomy" id="2776917"/>
    <lineage>
        <taxon>Bacteria</taxon>
        <taxon>Bacillati</taxon>
        <taxon>Actinomycetota</taxon>
        <taxon>Actinomycetes</taxon>
        <taxon>Micrococcales</taxon>
        <taxon>Promicromonosporaceae</taxon>
        <taxon>Myceligenerans</taxon>
    </lineage>
</organism>
<keyword evidence="3" id="KW-1185">Reference proteome</keyword>
<dbReference type="Proteomes" id="UP000625527">
    <property type="component" value="Unassembled WGS sequence"/>
</dbReference>
<name>A0ABR9N6R9_9MICO</name>
<evidence type="ECO:0000313" key="3">
    <source>
        <dbReference type="Proteomes" id="UP000625527"/>
    </source>
</evidence>
<dbReference type="InterPro" id="IPR046094">
    <property type="entry name" value="DUF6112"/>
</dbReference>
<comment type="caution">
    <text evidence="2">The sequence shown here is derived from an EMBL/GenBank/DDBJ whole genome shotgun (WGS) entry which is preliminary data.</text>
</comment>
<reference evidence="2 3" key="1">
    <citation type="submission" date="2020-10" db="EMBL/GenBank/DDBJ databases">
        <title>Myceligenerans pegani sp. nov., an endophytic actinomycete isolated from Peganum harmala L. in Xinjiang, China.</title>
        <authorList>
            <person name="Xin L."/>
        </authorList>
    </citation>
    <scope>NUCLEOTIDE SEQUENCE [LARGE SCALE GENOMIC DNA]</scope>
    <source>
        <strain evidence="2 3">TRM65318</strain>
    </source>
</reference>
<keyword evidence="1" id="KW-0812">Transmembrane</keyword>
<dbReference type="Pfam" id="PF19607">
    <property type="entry name" value="DUF6112"/>
    <property type="match status" value="1"/>
</dbReference>
<keyword evidence="1" id="KW-0472">Membrane</keyword>
<evidence type="ECO:0000313" key="2">
    <source>
        <dbReference type="EMBL" id="MBE1878981.1"/>
    </source>
</evidence>
<accession>A0ABR9N6R9</accession>
<sequence>MVGALLTITLITAVAALLVAAITWAVAASAGSWMTVAKARIGLLVAAGGAVLAGGGLAWTNWLLDTGRGL</sequence>
<protein>
    <submittedName>
        <fullName evidence="2">Uncharacterized protein</fullName>
    </submittedName>
</protein>
<proteinExistence type="predicted"/>